<comment type="caution">
    <text evidence="2">The sequence shown here is derived from an EMBL/GenBank/DDBJ whole genome shotgun (WGS) entry which is preliminary data.</text>
</comment>
<proteinExistence type="predicted"/>
<evidence type="ECO:0000313" key="2">
    <source>
        <dbReference type="EMBL" id="PIR46346.1"/>
    </source>
</evidence>
<evidence type="ECO:0000256" key="1">
    <source>
        <dbReference type="SAM" id="Phobius"/>
    </source>
</evidence>
<keyword evidence="1" id="KW-1133">Transmembrane helix</keyword>
<feature type="transmembrane region" description="Helical" evidence="1">
    <location>
        <begin position="20"/>
        <end position="45"/>
    </location>
</feature>
<evidence type="ECO:0008006" key="4">
    <source>
        <dbReference type="Google" id="ProtNLM"/>
    </source>
</evidence>
<dbReference type="EMBL" id="PCYK01000003">
    <property type="protein sequence ID" value="PIR46346.1"/>
    <property type="molecule type" value="Genomic_DNA"/>
</dbReference>
<sequence length="191" mass="21526">MIFNHQRDKNRQRGFTLVEMLVSVSIFVIVAFIVVSTLLTMSYAYKRAQKMRLLMDNLGFSIQSMSLNLREGVAYTPSGCSISSNSCISFNPLDSWLSERRDPGDFVCYDLYWREDSLDTYGIKKCPGTCPCNSSGSDIISSEINITKLSFEISGDSQKKLVKILINGEAGMGREYTDFFIQNSVSQRNVD</sequence>
<dbReference type="Pfam" id="PF07963">
    <property type="entry name" value="N_methyl"/>
    <property type="match status" value="1"/>
</dbReference>
<keyword evidence="1" id="KW-0812">Transmembrane</keyword>
<accession>A0A2H0RIV6</accession>
<dbReference type="NCBIfam" id="TIGR02532">
    <property type="entry name" value="IV_pilin_GFxxxE"/>
    <property type="match status" value="1"/>
</dbReference>
<evidence type="ECO:0000313" key="3">
    <source>
        <dbReference type="Proteomes" id="UP000230431"/>
    </source>
</evidence>
<keyword evidence="1" id="KW-0472">Membrane</keyword>
<name>A0A2H0RIV6_9BACT</name>
<dbReference type="PROSITE" id="PS00409">
    <property type="entry name" value="PROKAR_NTER_METHYL"/>
    <property type="match status" value="1"/>
</dbReference>
<reference evidence="2 3" key="1">
    <citation type="submission" date="2017-09" db="EMBL/GenBank/DDBJ databases">
        <title>Depth-based differentiation of microbial function through sediment-hosted aquifers and enrichment of novel symbionts in the deep terrestrial subsurface.</title>
        <authorList>
            <person name="Probst A.J."/>
            <person name="Ladd B."/>
            <person name="Jarett J.K."/>
            <person name="Geller-Mcgrath D.E."/>
            <person name="Sieber C.M."/>
            <person name="Emerson J.B."/>
            <person name="Anantharaman K."/>
            <person name="Thomas B.C."/>
            <person name="Malmstrom R."/>
            <person name="Stieglmeier M."/>
            <person name="Klingl A."/>
            <person name="Woyke T."/>
            <person name="Ryan C.M."/>
            <person name="Banfield J.F."/>
        </authorList>
    </citation>
    <scope>NUCLEOTIDE SEQUENCE [LARGE SCALE GENOMIC DNA]</scope>
    <source>
        <strain evidence="2">CG10_big_fil_rev_8_21_14_0_10_49_38</strain>
    </source>
</reference>
<dbReference type="Proteomes" id="UP000230431">
    <property type="component" value="Unassembled WGS sequence"/>
</dbReference>
<organism evidence="2 3">
    <name type="scientific">Candidatus Vogelbacteria bacterium CG10_big_fil_rev_8_21_14_0_10_49_38</name>
    <dbReference type="NCBI Taxonomy" id="1975043"/>
    <lineage>
        <taxon>Bacteria</taxon>
        <taxon>Candidatus Vogeliibacteriota</taxon>
    </lineage>
</organism>
<dbReference type="AlphaFoldDB" id="A0A2H0RIV6"/>
<protein>
    <recommendedName>
        <fullName evidence="4">Type II secretion system protein</fullName>
    </recommendedName>
</protein>
<gene>
    <name evidence="2" type="ORF">COV08_00215</name>
</gene>
<dbReference type="InterPro" id="IPR012902">
    <property type="entry name" value="N_methyl_site"/>
</dbReference>